<reference evidence="2" key="1">
    <citation type="submission" date="2022-11" db="UniProtKB">
        <authorList>
            <consortium name="WormBaseParasite"/>
        </authorList>
    </citation>
    <scope>IDENTIFICATION</scope>
</reference>
<sequence length="92" mass="10352">MLFGGGLTIDFAKNRVDYLAVPGHYIDHIEPFREKNSLVSDLLAIVKLSRIDSYVDVLKPIAETVIDLQQKKSLLQTKSLAMPLVYGYICKL</sequence>
<organism evidence="1 2">
    <name type="scientific">Ditylenchus dipsaci</name>
    <dbReference type="NCBI Taxonomy" id="166011"/>
    <lineage>
        <taxon>Eukaryota</taxon>
        <taxon>Metazoa</taxon>
        <taxon>Ecdysozoa</taxon>
        <taxon>Nematoda</taxon>
        <taxon>Chromadorea</taxon>
        <taxon>Rhabditida</taxon>
        <taxon>Tylenchina</taxon>
        <taxon>Tylenchomorpha</taxon>
        <taxon>Sphaerularioidea</taxon>
        <taxon>Anguinidae</taxon>
        <taxon>Anguininae</taxon>
        <taxon>Ditylenchus</taxon>
    </lineage>
</organism>
<evidence type="ECO:0000313" key="1">
    <source>
        <dbReference type="Proteomes" id="UP000887574"/>
    </source>
</evidence>
<dbReference type="AlphaFoldDB" id="A0A915E134"/>
<proteinExistence type="predicted"/>
<name>A0A915E134_9BILA</name>
<keyword evidence="1" id="KW-1185">Reference proteome</keyword>
<dbReference type="Proteomes" id="UP000887574">
    <property type="component" value="Unplaced"/>
</dbReference>
<accession>A0A915E134</accession>
<evidence type="ECO:0000313" key="2">
    <source>
        <dbReference type="WBParaSite" id="jg2557"/>
    </source>
</evidence>
<dbReference type="WBParaSite" id="jg2557">
    <property type="protein sequence ID" value="jg2557"/>
    <property type="gene ID" value="jg2557"/>
</dbReference>
<protein>
    <submittedName>
        <fullName evidence="2">Uncharacterized protein</fullName>
    </submittedName>
</protein>